<evidence type="ECO:0000313" key="4">
    <source>
        <dbReference type="Proteomes" id="UP000292702"/>
    </source>
</evidence>
<dbReference type="EMBL" id="RWJN01000051">
    <property type="protein sequence ID" value="TCD69035.1"/>
    <property type="molecule type" value="Genomic_DNA"/>
</dbReference>
<keyword evidence="4" id="KW-1185">Reference proteome</keyword>
<sequence>MRFTAAFATFAALACSSVLAAPAALTARDVHEIFARDGNSDLALRNVVDALYARELQFANEYAKRGALPPQSGQYKPAEERLHKPLNPAKESDSGNLQSPEIDHPATPPGEKKVDPFSGSRPSTPEKESGSSEAPKFQFAVDSPK</sequence>
<feature type="signal peptide" evidence="2">
    <location>
        <begin position="1"/>
        <end position="20"/>
    </location>
</feature>
<proteinExistence type="predicted"/>
<dbReference type="Proteomes" id="UP000292702">
    <property type="component" value="Unassembled WGS sequence"/>
</dbReference>
<dbReference type="AlphaFoldDB" id="A0A4R0RRX4"/>
<gene>
    <name evidence="3" type="ORF">EIP91_009098</name>
</gene>
<feature type="chain" id="PRO_5020484044" evidence="2">
    <location>
        <begin position="21"/>
        <end position="145"/>
    </location>
</feature>
<organism evidence="3 4">
    <name type="scientific">Steccherinum ochraceum</name>
    <dbReference type="NCBI Taxonomy" id="92696"/>
    <lineage>
        <taxon>Eukaryota</taxon>
        <taxon>Fungi</taxon>
        <taxon>Dikarya</taxon>
        <taxon>Basidiomycota</taxon>
        <taxon>Agaricomycotina</taxon>
        <taxon>Agaricomycetes</taxon>
        <taxon>Polyporales</taxon>
        <taxon>Steccherinaceae</taxon>
        <taxon>Steccherinum</taxon>
    </lineage>
</organism>
<accession>A0A4R0RRX4</accession>
<evidence type="ECO:0000256" key="2">
    <source>
        <dbReference type="SAM" id="SignalP"/>
    </source>
</evidence>
<name>A0A4R0RRX4_9APHY</name>
<feature type="region of interest" description="Disordered" evidence="1">
    <location>
        <begin position="63"/>
        <end position="145"/>
    </location>
</feature>
<dbReference type="PROSITE" id="PS51257">
    <property type="entry name" value="PROKAR_LIPOPROTEIN"/>
    <property type="match status" value="1"/>
</dbReference>
<comment type="caution">
    <text evidence="3">The sequence shown here is derived from an EMBL/GenBank/DDBJ whole genome shotgun (WGS) entry which is preliminary data.</text>
</comment>
<evidence type="ECO:0000313" key="3">
    <source>
        <dbReference type="EMBL" id="TCD69035.1"/>
    </source>
</evidence>
<evidence type="ECO:0000256" key="1">
    <source>
        <dbReference type="SAM" id="MobiDB-lite"/>
    </source>
</evidence>
<protein>
    <submittedName>
        <fullName evidence="3">Uncharacterized protein</fullName>
    </submittedName>
</protein>
<keyword evidence="2" id="KW-0732">Signal</keyword>
<reference evidence="3 4" key="1">
    <citation type="submission" date="2018-11" db="EMBL/GenBank/DDBJ databases">
        <title>Genome assembly of Steccherinum ochraceum LE-BIN_3174, the white-rot fungus of the Steccherinaceae family (The Residual Polyporoid clade, Polyporales, Basidiomycota).</title>
        <authorList>
            <person name="Fedorova T.V."/>
            <person name="Glazunova O.A."/>
            <person name="Landesman E.O."/>
            <person name="Moiseenko K.V."/>
            <person name="Psurtseva N.V."/>
            <person name="Savinova O.S."/>
            <person name="Shakhova N.V."/>
            <person name="Tyazhelova T.V."/>
            <person name="Vasina D.V."/>
        </authorList>
    </citation>
    <scope>NUCLEOTIDE SEQUENCE [LARGE SCALE GENOMIC DNA]</scope>
    <source>
        <strain evidence="3 4">LE-BIN_3174</strain>
    </source>
</reference>